<accession>A0A895YQI0</accession>
<dbReference type="GO" id="GO:0015074">
    <property type="term" value="P:DNA integration"/>
    <property type="evidence" value="ECO:0007669"/>
    <property type="project" value="UniProtKB-KW"/>
</dbReference>
<dbReference type="EMBL" id="CP070499">
    <property type="protein sequence ID" value="QSB16248.1"/>
    <property type="molecule type" value="Genomic_DNA"/>
</dbReference>
<keyword evidence="2" id="KW-0229">DNA integration</keyword>
<dbReference type="PANTHER" id="PTHR30349">
    <property type="entry name" value="PHAGE INTEGRASE-RELATED"/>
    <property type="match status" value="1"/>
</dbReference>
<dbReference type="AlphaFoldDB" id="A0A895YQI0"/>
<dbReference type="Proteomes" id="UP000662857">
    <property type="component" value="Chromosome"/>
</dbReference>
<proteinExistence type="inferred from homology"/>
<reference evidence="8" key="1">
    <citation type="submission" date="2021-02" db="EMBL/GenBank/DDBJ databases">
        <title>Natrosporangium hydrolyticum gen. nov., sp. nov, a haloalkaliphilic actinobacterium from a soda solonchak soil.</title>
        <authorList>
            <person name="Sorokin D.Y."/>
            <person name="Khijniak T.V."/>
            <person name="Zakharycheva A.P."/>
            <person name="Boueva O.V."/>
            <person name="Ariskina E.V."/>
            <person name="Hahnke R.L."/>
            <person name="Bunk B."/>
            <person name="Sproer C."/>
            <person name="Schumann P."/>
            <person name="Evtushenko L.I."/>
            <person name="Kublanov I.V."/>
        </authorList>
    </citation>
    <scope>NUCLEOTIDE SEQUENCE</scope>
    <source>
        <strain evidence="8">DSM 106523</strain>
    </source>
</reference>
<dbReference type="InterPro" id="IPR010998">
    <property type="entry name" value="Integrase_recombinase_N"/>
</dbReference>
<comment type="similarity">
    <text evidence="1">Belongs to the 'phage' integrase family.</text>
</comment>
<evidence type="ECO:0000259" key="7">
    <source>
        <dbReference type="PROSITE" id="PS51900"/>
    </source>
</evidence>
<dbReference type="InterPro" id="IPR044068">
    <property type="entry name" value="CB"/>
</dbReference>
<dbReference type="GO" id="GO:0006310">
    <property type="term" value="P:DNA recombination"/>
    <property type="evidence" value="ECO:0007669"/>
    <property type="project" value="UniProtKB-KW"/>
</dbReference>
<dbReference type="Pfam" id="PF00589">
    <property type="entry name" value="Phage_integrase"/>
    <property type="match status" value="1"/>
</dbReference>
<dbReference type="InterPro" id="IPR013762">
    <property type="entry name" value="Integrase-like_cat_sf"/>
</dbReference>
<organism evidence="8 9">
    <name type="scientific">Natronosporangium hydrolyticum</name>
    <dbReference type="NCBI Taxonomy" id="2811111"/>
    <lineage>
        <taxon>Bacteria</taxon>
        <taxon>Bacillati</taxon>
        <taxon>Actinomycetota</taxon>
        <taxon>Actinomycetes</taxon>
        <taxon>Micromonosporales</taxon>
        <taxon>Micromonosporaceae</taxon>
        <taxon>Natronosporangium</taxon>
    </lineage>
</organism>
<evidence type="ECO:0000256" key="2">
    <source>
        <dbReference type="ARBA" id="ARBA00022908"/>
    </source>
</evidence>
<dbReference type="InterPro" id="IPR050090">
    <property type="entry name" value="Tyrosine_recombinase_XerCD"/>
</dbReference>
<evidence type="ECO:0000313" key="9">
    <source>
        <dbReference type="Proteomes" id="UP000662857"/>
    </source>
</evidence>
<evidence type="ECO:0000256" key="4">
    <source>
        <dbReference type="ARBA" id="ARBA00023172"/>
    </source>
</evidence>
<gene>
    <name evidence="8" type="ORF">JQS43_08130</name>
</gene>
<dbReference type="InterPro" id="IPR011010">
    <property type="entry name" value="DNA_brk_join_enz"/>
</dbReference>
<dbReference type="RefSeq" id="WP_239678452.1">
    <property type="nucleotide sequence ID" value="NZ_CP070499.1"/>
</dbReference>
<feature type="domain" description="Tyr recombinase" evidence="6">
    <location>
        <begin position="113"/>
        <end position="289"/>
    </location>
</feature>
<dbReference type="PANTHER" id="PTHR30349:SF41">
    <property type="entry name" value="INTEGRASE_RECOMBINASE PROTEIN MJ0367-RELATED"/>
    <property type="match status" value="1"/>
</dbReference>
<dbReference type="InterPro" id="IPR004107">
    <property type="entry name" value="Integrase_SAM-like_N"/>
</dbReference>
<evidence type="ECO:0000313" key="8">
    <source>
        <dbReference type="EMBL" id="QSB16248.1"/>
    </source>
</evidence>
<evidence type="ECO:0000256" key="5">
    <source>
        <dbReference type="PROSITE-ProRule" id="PRU01248"/>
    </source>
</evidence>
<sequence>MTRAAAVTETRAAAVLAEYERALAGAPLAAHTSRAYRSRVATYLRWLQTVDAPEDPLGTPAGRDHAVRAYQQWLRTRQAQPTTVNAVLTALDHFYRQLRLGPAATGREELPASVRRALPPEAQQQFLATADAHGSPRDRAIAYTLLLTGVRVAELVALDLPDIQLADGGRLVVGRPGSPGHREVPVGRPGQPVLRAWLVERPRWSGSDDSGAVFLNRRGGRLSTRSVDELIARLGRLAGVADAAHPLTPQGLRRTFGAGLLATGADLAVVAARLGHRRLDTTRRLLADV</sequence>
<dbReference type="Gene3D" id="1.10.443.10">
    <property type="entry name" value="Intergrase catalytic core"/>
    <property type="match status" value="1"/>
</dbReference>
<evidence type="ECO:0000259" key="6">
    <source>
        <dbReference type="PROSITE" id="PS51898"/>
    </source>
</evidence>
<dbReference type="PROSITE" id="PS51900">
    <property type="entry name" value="CB"/>
    <property type="match status" value="1"/>
</dbReference>
<evidence type="ECO:0000256" key="3">
    <source>
        <dbReference type="ARBA" id="ARBA00023125"/>
    </source>
</evidence>
<dbReference type="Gene3D" id="1.10.150.130">
    <property type="match status" value="1"/>
</dbReference>
<evidence type="ECO:0000256" key="1">
    <source>
        <dbReference type="ARBA" id="ARBA00008857"/>
    </source>
</evidence>
<keyword evidence="3 5" id="KW-0238">DNA-binding</keyword>
<feature type="domain" description="Core-binding (CB)" evidence="7">
    <location>
        <begin position="10"/>
        <end position="99"/>
    </location>
</feature>
<dbReference type="SUPFAM" id="SSF56349">
    <property type="entry name" value="DNA breaking-rejoining enzymes"/>
    <property type="match status" value="1"/>
</dbReference>
<protein>
    <submittedName>
        <fullName evidence="8">Tyrosine-type recombinase/integrase</fullName>
    </submittedName>
</protein>
<dbReference type="GO" id="GO:0003677">
    <property type="term" value="F:DNA binding"/>
    <property type="evidence" value="ECO:0007669"/>
    <property type="project" value="UniProtKB-UniRule"/>
</dbReference>
<dbReference type="PROSITE" id="PS51898">
    <property type="entry name" value="TYR_RECOMBINASE"/>
    <property type="match status" value="1"/>
</dbReference>
<dbReference type="KEGG" id="nhy:JQS43_08130"/>
<keyword evidence="4" id="KW-0233">DNA recombination</keyword>
<keyword evidence="9" id="KW-1185">Reference proteome</keyword>
<name>A0A895YQI0_9ACTN</name>
<dbReference type="InterPro" id="IPR002104">
    <property type="entry name" value="Integrase_catalytic"/>
</dbReference>
<dbReference type="Pfam" id="PF02899">
    <property type="entry name" value="Phage_int_SAM_1"/>
    <property type="match status" value="1"/>
</dbReference>